<organism evidence="2 3">
    <name type="scientific">Nocardioides soli</name>
    <dbReference type="NCBI Taxonomy" id="1036020"/>
    <lineage>
        <taxon>Bacteria</taxon>
        <taxon>Bacillati</taxon>
        <taxon>Actinomycetota</taxon>
        <taxon>Actinomycetes</taxon>
        <taxon>Propionibacteriales</taxon>
        <taxon>Nocardioidaceae</taxon>
        <taxon>Nocardioides</taxon>
    </lineage>
</organism>
<dbReference type="AlphaFoldDB" id="A0A7W4VZH3"/>
<evidence type="ECO:0000313" key="3">
    <source>
        <dbReference type="Proteomes" id="UP000589626"/>
    </source>
</evidence>
<evidence type="ECO:0000256" key="1">
    <source>
        <dbReference type="SAM" id="Phobius"/>
    </source>
</evidence>
<dbReference type="EMBL" id="JACHWR010000003">
    <property type="protein sequence ID" value="MBB3044565.1"/>
    <property type="molecule type" value="Genomic_DNA"/>
</dbReference>
<dbReference type="Proteomes" id="UP000589626">
    <property type="component" value="Unassembled WGS sequence"/>
</dbReference>
<keyword evidence="1" id="KW-1133">Transmembrane helix</keyword>
<name>A0A7W4VZH3_9ACTN</name>
<comment type="caution">
    <text evidence="2">The sequence shown here is derived from an EMBL/GenBank/DDBJ whole genome shotgun (WGS) entry which is preliminary data.</text>
</comment>
<protein>
    <submittedName>
        <fullName evidence="2">Threonine/homoserine/homoserine lactone efflux protein</fullName>
    </submittedName>
</protein>
<keyword evidence="1" id="KW-0472">Membrane</keyword>
<dbReference type="Pfam" id="PF11139">
    <property type="entry name" value="SfLAP"/>
    <property type="match status" value="1"/>
</dbReference>
<dbReference type="RefSeq" id="WP_183594447.1">
    <property type="nucleotide sequence ID" value="NZ_JACHWR010000003.1"/>
</dbReference>
<reference evidence="2 3" key="1">
    <citation type="submission" date="2020-08" db="EMBL/GenBank/DDBJ databases">
        <title>Sequencing the genomes of 1000 actinobacteria strains.</title>
        <authorList>
            <person name="Klenk H.-P."/>
        </authorList>
    </citation>
    <scope>NUCLEOTIDE SEQUENCE [LARGE SCALE GENOMIC DNA]</scope>
    <source>
        <strain evidence="2 3">DSM 105498</strain>
    </source>
</reference>
<feature type="transmembrane region" description="Helical" evidence="1">
    <location>
        <begin position="79"/>
        <end position="96"/>
    </location>
</feature>
<sequence length="230" mass="23297">MTTSADLSTALGDLLPAALGVAISPVPIIATVLMLLSKRARVTAPAFAVGWMLGTTLVLVVVLLLAGPDGIDTGGSSDLTGWIKLVLGLLFLLLAAHTWRGRPRPGQDVVPPKWMSGLDRTPPLVALGLGAALSGLNPKNLALAVTGGVAIASNGLDTTESVIAVVVFVLIASTLVVGPVVAFLVAGDRMAHPLNALKDFMEVHNSAIMVVLLGVLGLSSLGKGLGALLG</sequence>
<feature type="transmembrane region" description="Helical" evidence="1">
    <location>
        <begin position="162"/>
        <end position="186"/>
    </location>
</feature>
<dbReference type="InterPro" id="IPR021315">
    <property type="entry name" value="Gap/Sap"/>
</dbReference>
<accession>A0A7W4VZH3</accession>
<feature type="transmembrane region" description="Helical" evidence="1">
    <location>
        <begin position="48"/>
        <end position="67"/>
    </location>
</feature>
<evidence type="ECO:0000313" key="2">
    <source>
        <dbReference type="EMBL" id="MBB3044565.1"/>
    </source>
</evidence>
<keyword evidence="3" id="KW-1185">Reference proteome</keyword>
<feature type="transmembrane region" description="Helical" evidence="1">
    <location>
        <begin position="14"/>
        <end position="36"/>
    </location>
</feature>
<feature type="transmembrane region" description="Helical" evidence="1">
    <location>
        <begin position="206"/>
        <end position="229"/>
    </location>
</feature>
<keyword evidence="1" id="KW-0812">Transmembrane</keyword>
<proteinExistence type="predicted"/>
<gene>
    <name evidence="2" type="ORF">FHU40_004402</name>
</gene>